<reference evidence="5" key="1">
    <citation type="submission" date="2024-05" db="EMBL/GenBank/DDBJ databases">
        <title>Isolation and characterization of Sporomusa carbonis sp. nov., a carboxydotrophic hydrogenogen in the genus of Sporomusa isolated from a charcoal burning pile.</title>
        <authorList>
            <person name="Boeer T."/>
            <person name="Rosenbaum F."/>
            <person name="Eysell L."/>
            <person name="Mueller V."/>
            <person name="Daniel R."/>
            <person name="Poehlein A."/>
        </authorList>
    </citation>
    <scope>NUCLEOTIDE SEQUENCE [LARGE SCALE GENOMIC DNA]</scope>
    <source>
        <strain evidence="5">DSM 3132</strain>
    </source>
</reference>
<evidence type="ECO:0000313" key="5">
    <source>
        <dbReference type="EMBL" id="XFO72348.1"/>
    </source>
</evidence>
<keyword evidence="2" id="KW-0436">Ligase</keyword>
<keyword evidence="3" id="KW-0547">Nucleotide-binding</keyword>
<keyword evidence="6" id="KW-1185">Reference proteome</keyword>
<evidence type="ECO:0000256" key="3">
    <source>
        <dbReference type="ARBA" id="ARBA00022741"/>
    </source>
</evidence>
<evidence type="ECO:0000256" key="1">
    <source>
        <dbReference type="ARBA" id="ARBA00022563"/>
    </source>
</evidence>
<keyword evidence="4" id="KW-0067">ATP-binding</keyword>
<dbReference type="InterPro" id="IPR000559">
    <property type="entry name" value="Formate_THF_ligase"/>
</dbReference>
<dbReference type="RefSeq" id="WP_093798209.1">
    <property type="nucleotide sequence ID" value="NZ_CP155571.1"/>
</dbReference>
<evidence type="ECO:0000313" key="6">
    <source>
        <dbReference type="Proteomes" id="UP000216052"/>
    </source>
</evidence>
<dbReference type="Pfam" id="PF01268">
    <property type="entry name" value="FTHFS"/>
    <property type="match status" value="1"/>
</dbReference>
<keyword evidence="1" id="KW-0554">One-carbon metabolism</keyword>
<dbReference type="Proteomes" id="UP000216052">
    <property type="component" value="Chromosome"/>
</dbReference>
<proteinExistence type="predicted"/>
<sequence length="80" mass="9380">MKSDVGIIQESEIHSGVKITKELGISAEELELYESYKAKVSLIGWERIKNRSDGKRILASTIRRKENDRQQMWRFVTEIR</sequence>
<protein>
    <recommendedName>
        <fullName evidence="7">Formate--tetrahydrofolate ligase</fullName>
    </recommendedName>
</protein>
<dbReference type="EMBL" id="CP155571">
    <property type="protein sequence ID" value="XFO72348.1"/>
    <property type="molecule type" value="Genomic_DNA"/>
</dbReference>
<organism evidence="5 6">
    <name type="scientific">Sporomusa acidovorans (strain ATCC 49682 / DSM 3132 / Mol)</name>
    <dbReference type="NCBI Taxonomy" id="1123286"/>
    <lineage>
        <taxon>Bacteria</taxon>
        <taxon>Bacillati</taxon>
        <taxon>Bacillota</taxon>
        <taxon>Negativicutes</taxon>
        <taxon>Selenomonadales</taxon>
        <taxon>Sporomusaceae</taxon>
        <taxon>Sporomusa</taxon>
    </lineage>
</organism>
<evidence type="ECO:0000256" key="4">
    <source>
        <dbReference type="ARBA" id="ARBA00022840"/>
    </source>
</evidence>
<evidence type="ECO:0008006" key="7">
    <source>
        <dbReference type="Google" id="ProtNLM"/>
    </source>
</evidence>
<dbReference type="Gene3D" id="3.40.50.300">
    <property type="entry name" value="P-loop containing nucleotide triphosphate hydrolases"/>
    <property type="match status" value="1"/>
</dbReference>
<dbReference type="InterPro" id="IPR027417">
    <property type="entry name" value="P-loop_NTPase"/>
</dbReference>
<name>A0ABZ3J2J6_SPOA4</name>
<gene>
    <name evidence="5" type="ORF">SPACI_024000</name>
</gene>
<accession>A0ABZ3J2J6</accession>
<evidence type="ECO:0000256" key="2">
    <source>
        <dbReference type="ARBA" id="ARBA00022598"/>
    </source>
</evidence>